<dbReference type="Gene3D" id="3.10.310.20">
    <property type="entry name" value="DHHA2 domain"/>
    <property type="match status" value="1"/>
</dbReference>
<protein>
    <recommendedName>
        <fullName evidence="2">inorganic diphosphatase</fullName>
        <ecNumber evidence="2">3.6.1.1</ecNumber>
    </recommendedName>
    <alternativeName>
        <fullName evidence="6">Pyrophosphate phospho-hydrolase</fullName>
    </alternativeName>
</protein>
<evidence type="ECO:0000256" key="1">
    <source>
        <dbReference type="ARBA" id="ARBA00001936"/>
    </source>
</evidence>
<dbReference type="InterPro" id="IPR038763">
    <property type="entry name" value="DHH_sf"/>
</dbReference>
<dbReference type="InterPro" id="IPR001667">
    <property type="entry name" value="DDH_dom"/>
</dbReference>
<dbReference type="Pfam" id="PF01368">
    <property type="entry name" value="DHH"/>
    <property type="match status" value="1"/>
</dbReference>
<feature type="domain" description="DHHA2" evidence="8">
    <location>
        <begin position="173"/>
        <end position="298"/>
    </location>
</feature>
<dbReference type="FunFam" id="3.90.1640.10:FF:000001">
    <property type="entry name" value="Probable manganese-dependent inorganic pyrophosphatase"/>
    <property type="match status" value="1"/>
</dbReference>
<evidence type="ECO:0000313" key="9">
    <source>
        <dbReference type="EMBL" id="HDW51833.1"/>
    </source>
</evidence>
<comment type="catalytic activity">
    <reaction evidence="7">
        <text>diphosphate + H2O = 2 phosphate + H(+)</text>
        <dbReference type="Rhea" id="RHEA:24576"/>
        <dbReference type="ChEBI" id="CHEBI:15377"/>
        <dbReference type="ChEBI" id="CHEBI:15378"/>
        <dbReference type="ChEBI" id="CHEBI:33019"/>
        <dbReference type="ChEBI" id="CHEBI:43474"/>
        <dbReference type="EC" id="3.6.1.1"/>
    </reaction>
</comment>
<dbReference type="NCBIfam" id="NF003877">
    <property type="entry name" value="PRK05427.1"/>
    <property type="match status" value="1"/>
</dbReference>
<dbReference type="InterPro" id="IPR038222">
    <property type="entry name" value="DHHA2_dom_sf"/>
</dbReference>
<dbReference type="GO" id="GO:0004427">
    <property type="term" value="F:inorganic diphosphate phosphatase activity"/>
    <property type="evidence" value="ECO:0007669"/>
    <property type="project" value="UniProtKB-EC"/>
</dbReference>
<evidence type="ECO:0000256" key="7">
    <source>
        <dbReference type="ARBA" id="ARBA00047820"/>
    </source>
</evidence>
<dbReference type="Gene3D" id="3.90.1640.10">
    <property type="entry name" value="inorganic pyrophosphatase (n-terminal core)"/>
    <property type="match status" value="1"/>
</dbReference>
<dbReference type="InterPro" id="IPR004097">
    <property type="entry name" value="DHHA2"/>
</dbReference>
<keyword evidence="3" id="KW-0479">Metal-binding</keyword>
<evidence type="ECO:0000256" key="6">
    <source>
        <dbReference type="ARBA" id="ARBA00032535"/>
    </source>
</evidence>
<proteinExistence type="predicted"/>
<keyword evidence="4 9" id="KW-0378">Hydrolase</keyword>
<comment type="caution">
    <text evidence="9">The sequence shown here is derived from an EMBL/GenBank/DDBJ whole genome shotgun (WGS) entry which is preliminary data.</text>
</comment>
<dbReference type="PANTHER" id="PTHR12112">
    <property type="entry name" value="BNIP - RELATED"/>
    <property type="match status" value="1"/>
</dbReference>
<evidence type="ECO:0000256" key="5">
    <source>
        <dbReference type="ARBA" id="ARBA00023211"/>
    </source>
</evidence>
<dbReference type="AlphaFoldDB" id="A0A7C1JCK6"/>
<keyword evidence="5" id="KW-0464">Manganese</keyword>
<dbReference type="SMART" id="SM01131">
    <property type="entry name" value="DHHA2"/>
    <property type="match status" value="1"/>
</dbReference>
<comment type="cofactor">
    <cofactor evidence="1">
        <name>Mn(2+)</name>
        <dbReference type="ChEBI" id="CHEBI:29035"/>
    </cofactor>
</comment>
<evidence type="ECO:0000256" key="4">
    <source>
        <dbReference type="ARBA" id="ARBA00022801"/>
    </source>
</evidence>
<name>A0A7C1JCK6_9THEO</name>
<evidence type="ECO:0000256" key="3">
    <source>
        <dbReference type="ARBA" id="ARBA00022723"/>
    </source>
</evidence>
<evidence type="ECO:0000256" key="2">
    <source>
        <dbReference type="ARBA" id="ARBA00012146"/>
    </source>
</evidence>
<dbReference type="EMBL" id="DSMV01000231">
    <property type="protein sequence ID" value="HDW51833.1"/>
    <property type="molecule type" value="Genomic_DNA"/>
</dbReference>
<gene>
    <name evidence="9" type="ORF">ENQ35_03770</name>
</gene>
<dbReference type="Pfam" id="PF02833">
    <property type="entry name" value="DHHA2"/>
    <property type="match status" value="1"/>
</dbReference>
<sequence>MSEVYVIGHKAPDTDTVCSAIVYAGIKGYKPARPGELNEETAYVLEYFKVPAPELLTNAAGKKLVLVDHNEPAQVVDGADQAEIIEVVDHHKMNFVCNTPIYIHVEPVGSTATVIAKHHMDQIENNPTSAGLLLAAILSDTVIFKSPTTTEEDKKIAAELAKIAGIADVQSFGIDIKKAKASIKGKPIADVIHVDFKDFDFGGKKVGIGQTEVVDINEVYERKDEVVKYLNELKASKGYAMVVFIATDIIKEGSELYFAGDAAMMEKAFGKKPEGNSMWLQGVMSRKKQVAPPLEKAFTS</sequence>
<dbReference type="SUPFAM" id="SSF64182">
    <property type="entry name" value="DHH phosphoesterases"/>
    <property type="match status" value="1"/>
</dbReference>
<evidence type="ECO:0000259" key="8">
    <source>
        <dbReference type="SMART" id="SM01131"/>
    </source>
</evidence>
<accession>A0A7C1JCK6</accession>
<reference evidence="9" key="1">
    <citation type="journal article" date="2020" name="mSystems">
        <title>Genome- and Community-Level Interaction Insights into Carbon Utilization and Element Cycling Functions of Hydrothermarchaeota in Hydrothermal Sediment.</title>
        <authorList>
            <person name="Zhou Z."/>
            <person name="Liu Y."/>
            <person name="Xu W."/>
            <person name="Pan J."/>
            <person name="Luo Z.H."/>
            <person name="Li M."/>
        </authorList>
    </citation>
    <scope>NUCLEOTIDE SEQUENCE [LARGE SCALE GENOMIC DNA]</scope>
    <source>
        <strain evidence="9">SpSt-301</strain>
    </source>
</reference>
<dbReference type="PANTHER" id="PTHR12112:SF22">
    <property type="entry name" value="MANGANESE-DEPENDENT INORGANIC PYROPHOSPHATASE-RELATED"/>
    <property type="match status" value="1"/>
</dbReference>
<organism evidence="9">
    <name type="scientific">Ammonifex degensii</name>
    <dbReference type="NCBI Taxonomy" id="42838"/>
    <lineage>
        <taxon>Bacteria</taxon>
        <taxon>Bacillati</taxon>
        <taxon>Bacillota</taxon>
        <taxon>Clostridia</taxon>
        <taxon>Thermoanaerobacterales</taxon>
        <taxon>Thermoanaerobacteraceae</taxon>
        <taxon>Ammonifex</taxon>
    </lineage>
</organism>
<dbReference type="GO" id="GO:0046872">
    <property type="term" value="F:metal ion binding"/>
    <property type="evidence" value="ECO:0007669"/>
    <property type="project" value="UniProtKB-KW"/>
</dbReference>
<dbReference type="GO" id="GO:0005737">
    <property type="term" value="C:cytoplasm"/>
    <property type="evidence" value="ECO:0007669"/>
    <property type="project" value="InterPro"/>
</dbReference>
<dbReference type="EC" id="3.6.1.1" evidence="2"/>